<proteinExistence type="inferred from homology"/>
<dbReference type="InterPro" id="IPR020904">
    <property type="entry name" value="Sc_DH/Rdtase_CS"/>
</dbReference>
<dbReference type="EC" id="1.1.1.-" evidence="3"/>
<evidence type="ECO:0000313" key="3">
    <source>
        <dbReference type="EMBL" id="MFC3969616.1"/>
    </source>
</evidence>
<reference evidence="4" key="1">
    <citation type="journal article" date="2019" name="Int. J. Syst. Evol. Microbiol.">
        <title>The Global Catalogue of Microorganisms (GCM) 10K type strain sequencing project: providing services to taxonomists for standard genome sequencing and annotation.</title>
        <authorList>
            <consortium name="The Broad Institute Genomics Platform"/>
            <consortium name="The Broad Institute Genome Sequencing Center for Infectious Disease"/>
            <person name="Wu L."/>
            <person name="Ma J."/>
        </authorList>
    </citation>
    <scope>NUCLEOTIDE SEQUENCE [LARGE SCALE GENOMIC DNA]</scope>
    <source>
        <strain evidence="4">TBRC 5781</strain>
    </source>
</reference>
<comment type="caution">
    <text evidence="3">The sequence shown here is derived from an EMBL/GenBank/DDBJ whole genome shotgun (WGS) entry which is preliminary data.</text>
</comment>
<dbReference type="PANTHER" id="PTHR42760">
    <property type="entry name" value="SHORT-CHAIN DEHYDROGENASES/REDUCTASES FAMILY MEMBER"/>
    <property type="match status" value="1"/>
</dbReference>
<dbReference type="Gene3D" id="3.40.50.720">
    <property type="entry name" value="NAD(P)-binding Rossmann-like Domain"/>
    <property type="match status" value="1"/>
</dbReference>
<dbReference type="PROSITE" id="PS00061">
    <property type="entry name" value="ADH_SHORT"/>
    <property type="match status" value="1"/>
</dbReference>
<dbReference type="InterPro" id="IPR036291">
    <property type="entry name" value="NAD(P)-bd_dom_sf"/>
</dbReference>
<dbReference type="Pfam" id="PF13561">
    <property type="entry name" value="adh_short_C2"/>
    <property type="match status" value="1"/>
</dbReference>
<protein>
    <submittedName>
        <fullName evidence="3">SDR family NAD(P)-dependent oxidoreductase</fullName>
        <ecNumber evidence="3">1.1.1.-</ecNumber>
    </submittedName>
</protein>
<dbReference type="Proteomes" id="UP001595697">
    <property type="component" value="Unassembled WGS sequence"/>
</dbReference>
<accession>A0ABV8EBG5</accession>
<evidence type="ECO:0000256" key="1">
    <source>
        <dbReference type="ARBA" id="ARBA00006484"/>
    </source>
</evidence>
<keyword evidence="4" id="KW-1185">Reference proteome</keyword>
<gene>
    <name evidence="3" type="ORF">ACFOVS_15995</name>
</gene>
<keyword evidence="3" id="KW-0560">Oxidoreductase</keyword>
<dbReference type="GO" id="GO:0016491">
    <property type="term" value="F:oxidoreductase activity"/>
    <property type="evidence" value="ECO:0007669"/>
    <property type="project" value="UniProtKB-KW"/>
</dbReference>
<feature type="domain" description="Ketoreductase" evidence="2">
    <location>
        <begin position="5"/>
        <end position="188"/>
    </location>
</feature>
<dbReference type="InterPro" id="IPR057326">
    <property type="entry name" value="KR_dom"/>
</dbReference>
<dbReference type="SMART" id="SM00822">
    <property type="entry name" value="PKS_KR"/>
    <property type="match status" value="1"/>
</dbReference>
<dbReference type="CDD" id="cd05233">
    <property type="entry name" value="SDR_c"/>
    <property type="match status" value="1"/>
</dbReference>
<dbReference type="RefSeq" id="WP_247259698.1">
    <property type="nucleotide sequence ID" value="NZ_JALJQZ010000004.1"/>
</dbReference>
<dbReference type="EMBL" id="JBHSBD010000067">
    <property type="protein sequence ID" value="MFC3969616.1"/>
    <property type="molecule type" value="Genomic_DNA"/>
</dbReference>
<sequence length="250" mass="26114">MGMKQSVAITGGASGIGLATARLLHDRGWHVWLLDLQADALSSACRALELPETRGLVCDVSDEASVDRAMEKILSASPPLGALVNCAGTGADKLAVDTSVAEFRRILDINLIGSFAVARAAARHWLENGTRGAIVNISSVSGLCGNRGRTAYGASKGGVNLMTLVMANELGHAGIRVNAVAPGPIDTPLTRKVHTQNVRNQWSHRVPMERYGTSEEVASAIAFLISDEASYVNGQILAVDGGFVTAGLAV</sequence>
<evidence type="ECO:0000259" key="2">
    <source>
        <dbReference type="SMART" id="SM00822"/>
    </source>
</evidence>
<dbReference type="InterPro" id="IPR002347">
    <property type="entry name" value="SDR_fam"/>
</dbReference>
<name>A0ABV8EBG5_9HYPH</name>
<dbReference type="PANTHER" id="PTHR42760:SF123">
    <property type="entry name" value="OXIDOREDUCTASE"/>
    <property type="match status" value="1"/>
</dbReference>
<organism evidence="3 4">
    <name type="scientific">Rhizobium lemnae</name>
    <dbReference type="NCBI Taxonomy" id="1214924"/>
    <lineage>
        <taxon>Bacteria</taxon>
        <taxon>Pseudomonadati</taxon>
        <taxon>Pseudomonadota</taxon>
        <taxon>Alphaproteobacteria</taxon>
        <taxon>Hyphomicrobiales</taxon>
        <taxon>Rhizobiaceae</taxon>
        <taxon>Rhizobium/Agrobacterium group</taxon>
        <taxon>Rhizobium</taxon>
    </lineage>
</organism>
<evidence type="ECO:0000313" key="4">
    <source>
        <dbReference type="Proteomes" id="UP001595697"/>
    </source>
</evidence>
<dbReference type="SUPFAM" id="SSF51735">
    <property type="entry name" value="NAD(P)-binding Rossmann-fold domains"/>
    <property type="match status" value="1"/>
</dbReference>
<comment type="similarity">
    <text evidence="1">Belongs to the short-chain dehydrogenases/reductases (SDR) family.</text>
</comment>
<dbReference type="PRINTS" id="PR00081">
    <property type="entry name" value="GDHRDH"/>
</dbReference>
<dbReference type="PRINTS" id="PR00080">
    <property type="entry name" value="SDRFAMILY"/>
</dbReference>